<dbReference type="EnsemblPlants" id="LPERR05G19150.1">
    <property type="protein sequence ID" value="LPERR05G19150.1"/>
    <property type="gene ID" value="LPERR05G19150"/>
</dbReference>
<dbReference type="AlphaFoldDB" id="A0A0D9WIU2"/>
<reference evidence="1 2" key="1">
    <citation type="submission" date="2012-08" db="EMBL/GenBank/DDBJ databases">
        <title>Oryza genome evolution.</title>
        <authorList>
            <person name="Wing R.A."/>
        </authorList>
    </citation>
    <scope>NUCLEOTIDE SEQUENCE</scope>
</reference>
<dbReference type="Gramene" id="LPERR05G19150.1">
    <property type="protein sequence ID" value="LPERR05G19150.1"/>
    <property type="gene ID" value="LPERR05G19150"/>
</dbReference>
<reference evidence="2" key="2">
    <citation type="submission" date="2013-12" db="EMBL/GenBank/DDBJ databases">
        <authorList>
            <person name="Yu Y."/>
            <person name="Lee S."/>
            <person name="de Baynast K."/>
            <person name="Wissotski M."/>
            <person name="Liu L."/>
            <person name="Talag J."/>
            <person name="Goicoechea J."/>
            <person name="Angelova A."/>
            <person name="Jetty R."/>
            <person name="Kudrna D."/>
            <person name="Golser W."/>
            <person name="Rivera L."/>
            <person name="Zhang J."/>
            <person name="Wing R."/>
        </authorList>
    </citation>
    <scope>NUCLEOTIDE SEQUENCE</scope>
</reference>
<dbReference type="HOGENOM" id="CLU_2852923_0_0_1"/>
<evidence type="ECO:0000313" key="1">
    <source>
        <dbReference type="EnsemblPlants" id="LPERR05G19150.1"/>
    </source>
</evidence>
<reference evidence="1" key="3">
    <citation type="submission" date="2015-04" db="UniProtKB">
        <authorList>
            <consortium name="EnsemblPlants"/>
        </authorList>
    </citation>
    <scope>IDENTIFICATION</scope>
</reference>
<proteinExistence type="predicted"/>
<evidence type="ECO:0000313" key="2">
    <source>
        <dbReference type="Proteomes" id="UP000032180"/>
    </source>
</evidence>
<protein>
    <submittedName>
        <fullName evidence="1">Uncharacterized protein</fullName>
    </submittedName>
</protein>
<name>A0A0D9WIU2_9ORYZ</name>
<keyword evidence="2" id="KW-1185">Reference proteome</keyword>
<accession>A0A0D9WIU2</accession>
<sequence length="65" mass="7477">MMQQKWRSAALQMEAKMIDHPSGIDAYRALVFNGEIAANICESMTMCGFYFKLQLHYAYHVMGKV</sequence>
<organism evidence="1 2">
    <name type="scientific">Leersia perrieri</name>
    <dbReference type="NCBI Taxonomy" id="77586"/>
    <lineage>
        <taxon>Eukaryota</taxon>
        <taxon>Viridiplantae</taxon>
        <taxon>Streptophyta</taxon>
        <taxon>Embryophyta</taxon>
        <taxon>Tracheophyta</taxon>
        <taxon>Spermatophyta</taxon>
        <taxon>Magnoliopsida</taxon>
        <taxon>Liliopsida</taxon>
        <taxon>Poales</taxon>
        <taxon>Poaceae</taxon>
        <taxon>BOP clade</taxon>
        <taxon>Oryzoideae</taxon>
        <taxon>Oryzeae</taxon>
        <taxon>Oryzinae</taxon>
        <taxon>Leersia</taxon>
    </lineage>
</organism>
<dbReference type="Proteomes" id="UP000032180">
    <property type="component" value="Chromosome 5"/>
</dbReference>